<keyword evidence="7 14" id="KW-0479">Metal-binding</keyword>
<dbReference type="InterPro" id="IPR036396">
    <property type="entry name" value="Cyt_P450_sf"/>
</dbReference>
<evidence type="ECO:0000256" key="6">
    <source>
        <dbReference type="ARBA" id="ARBA00022692"/>
    </source>
</evidence>
<comment type="cofactor">
    <cofactor evidence="1 14">
        <name>heme</name>
        <dbReference type="ChEBI" id="CHEBI:30413"/>
    </cofactor>
</comment>
<dbReference type="InterPro" id="IPR002401">
    <property type="entry name" value="Cyt_P450_E_grp-I"/>
</dbReference>
<name>Q9FPM9_PELHO</name>
<dbReference type="PRINTS" id="PR00463">
    <property type="entry name" value="EP450I"/>
</dbReference>
<dbReference type="PRINTS" id="PR00385">
    <property type="entry name" value="P450"/>
</dbReference>
<dbReference type="GO" id="GO:0004497">
    <property type="term" value="F:monooxygenase activity"/>
    <property type="evidence" value="ECO:0007669"/>
    <property type="project" value="UniProtKB-KW"/>
</dbReference>
<evidence type="ECO:0000313" key="17">
    <source>
        <dbReference type="EMBL" id="AAG49315.1"/>
    </source>
</evidence>
<keyword evidence="12 15" id="KW-0503">Monooxygenase</keyword>
<keyword evidence="6 16" id="KW-0812">Transmembrane</keyword>
<evidence type="ECO:0000256" key="3">
    <source>
        <dbReference type="ARBA" id="ARBA00004913"/>
    </source>
</evidence>
<dbReference type="GO" id="GO:0016705">
    <property type="term" value="F:oxidoreductase activity, acting on paired donors, with incorporation or reduction of molecular oxygen"/>
    <property type="evidence" value="ECO:0007669"/>
    <property type="project" value="InterPro"/>
</dbReference>
<evidence type="ECO:0000256" key="5">
    <source>
        <dbReference type="ARBA" id="ARBA00022617"/>
    </source>
</evidence>
<dbReference type="PROSITE" id="PS00086">
    <property type="entry name" value="CYTOCHROME_P450"/>
    <property type="match status" value="1"/>
</dbReference>
<keyword evidence="13 16" id="KW-0472">Membrane</keyword>
<feature type="transmembrane region" description="Helical" evidence="16">
    <location>
        <begin position="68"/>
        <end position="90"/>
    </location>
</feature>
<comment type="pathway">
    <text evidence="3">Alkaloid biosynthesis.</text>
</comment>
<comment type="similarity">
    <text evidence="4 15">Belongs to the cytochrome P450 family.</text>
</comment>
<keyword evidence="11 14" id="KW-0408">Iron</keyword>
<keyword evidence="5 14" id="KW-0349">Heme</keyword>
<comment type="subcellular location">
    <subcellularLocation>
        <location evidence="2">Membrane</location>
        <topology evidence="2">Single-pass membrane protein</topology>
    </subcellularLocation>
</comment>
<dbReference type="PANTHER" id="PTHR47944">
    <property type="entry name" value="CYTOCHROME P450 98A9"/>
    <property type="match status" value="1"/>
</dbReference>
<protein>
    <submittedName>
        <fullName evidence="17">Flavonoid 3'-hydroxylase</fullName>
    </submittedName>
</protein>
<evidence type="ECO:0000256" key="4">
    <source>
        <dbReference type="ARBA" id="ARBA00010617"/>
    </source>
</evidence>
<feature type="binding site" description="axial binding residue" evidence="14">
    <location>
        <position position="448"/>
    </location>
    <ligand>
        <name>heme</name>
        <dbReference type="ChEBI" id="CHEBI:30413"/>
    </ligand>
    <ligandPart>
        <name>Fe</name>
        <dbReference type="ChEBI" id="CHEBI:18248"/>
    </ligandPart>
</feature>
<dbReference type="InterPro" id="IPR001128">
    <property type="entry name" value="Cyt_P450"/>
</dbReference>
<dbReference type="SMR" id="Q9FPM9"/>
<evidence type="ECO:0000256" key="11">
    <source>
        <dbReference type="ARBA" id="ARBA00023004"/>
    </source>
</evidence>
<organism evidence="17">
    <name type="scientific">Pelargonium hortorum</name>
    <name type="common">Common geranium</name>
    <name type="synonym">Pelargonium inquinans x Pelargonium zonale</name>
    <dbReference type="NCBI Taxonomy" id="4031"/>
    <lineage>
        <taxon>Eukaryota</taxon>
        <taxon>Viridiplantae</taxon>
        <taxon>Streptophyta</taxon>
        <taxon>Embryophyta</taxon>
        <taxon>Tracheophyta</taxon>
        <taxon>Spermatophyta</taxon>
        <taxon>Magnoliopsida</taxon>
        <taxon>eudicotyledons</taxon>
        <taxon>Gunneridae</taxon>
        <taxon>Pentapetalae</taxon>
        <taxon>rosids</taxon>
        <taxon>malvids</taxon>
        <taxon>Geraniales</taxon>
        <taxon>Geraniaceae</taxon>
        <taxon>Pelargonium</taxon>
    </lineage>
</organism>
<dbReference type="EMBL" id="AF315465">
    <property type="protein sequence ID" value="AAG49315.1"/>
    <property type="molecule type" value="mRNA"/>
</dbReference>
<dbReference type="InterPro" id="IPR017972">
    <property type="entry name" value="Cyt_P450_CS"/>
</dbReference>
<evidence type="ECO:0000256" key="2">
    <source>
        <dbReference type="ARBA" id="ARBA00004167"/>
    </source>
</evidence>
<feature type="transmembrane region" description="Helical" evidence="16">
    <location>
        <begin position="6"/>
        <end position="26"/>
    </location>
</feature>
<accession>Q9FPM9</accession>
<dbReference type="GO" id="GO:0020037">
    <property type="term" value="F:heme binding"/>
    <property type="evidence" value="ECO:0007669"/>
    <property type="project" value="InterPro"/>
</dbReference>
<sequence length="511" mass="56499">MYNMSLYLLLGSSALAFAAYLVLFSFSKSRRRLPPGPKAWPIVGNLPHMGSMPHQNLAAMARTYGPLVYLRLGFVDVVVALSASMASQFLKTHDSNFSSRPPNAGAKHIAYNYHDLVFAPYGPRWRLFRKITSIHLFSGKALDDYRHVRQEEVGVLASNLARAVSTIVNLGQLLNICATNALGRAVIGKKVFKDGTDDVDPKADEFKSMVVELMVLAGVFNIGDFIPPLDCLDLQGVASKMKNLHKRFDAFLSAILQEHNINSAASATPSMLTTLISLKDSVEDSEGGKLTDTEIKALLLNMFTAGTDTTSSTVEWAIAELIRQPEILIRAQKEIDSVVGRDRLVTELDLSKLPYLQAIVKETFRLHSSTPLSLPRIATQSCEINGYHIPKGATLLVNVWAIARDPDVWADPLSFRPERFLPGSEKENVDVKGNDFELIPFGAGRRICAGMSLGLRMVQLLTATLLHAFNWDLPQGQIPQELNMDEAYGLTLQRASPLHVRPRPRLPSHLY</sequence>
<reference evidence="17" key="2">
    <citation type="journal article" date="2006" name="Plant Mol. Biol.">
        <title>Cloning, functional identification and sequence analysis of flavonoid 3'-hydroxylase and flavonoid 3',5'-hydroxylase cDNAs reveals independent evolution of flavonoid 3',5'-hydroxylase in the Asteraceae family.</title>
        <authorList>
            <person name="Seitz C."/>
            <person name="Eder C."/>
            <person name="Deiml B."/>
            <person name="Kellner S."/>
            <person name="Martens S."/>
            <person name="Forkmann G."/>
        </authorList>
    </citation>
    <scope>NUCLEOTIDE SEQUENCE</scope>
</reference>
<evidence type="ECO:0000256" key="15">
    <source>
        <dbReference type="RuleBase" id="RU000461"/>
    </source>
</evidence>
<dbReference type="FunFam" id="1.10.630.10:FF:000097">
    <property type="entry name" value="Cytochrome P-450 19"/>
    <property type="match status" value="1"/>
</dbReference>
<evidence type="ECO:0000256" key="9">
    <source>
        <dbReference type="ARBA" id="ARBA00022989"/>
    </source>
</evidence>
<dbReference type="Gene3D" id="1.10.630.10">
    <property type="entry name" value="Cytochrome P450"/>
    <property type="match status" value="1"/>
</dbReference>
<dbReference type="SUPFAM" id="SSF48264">
    <property type="entry name" value="Cytochrome P450"/>
    <property type="match status" value="1"/>
</dbReference>
<evidence type="ECO:0000256" key="12">
    <source>
        <dbReference type="ARBA" id="ARBA00023033"/>
    </source>
</evidence>
<evidence type="ECO:0000256" key="10">
    <source>
        <dbReference type="ARBA" id="ARBA00023002"/>
    </source>
</evidence>
<reference evidence="17" key="1">
    <citation type="submission" date="2000-10" db="EMBL/GenBank/DDBJ databases">
        <authorList>
            <person name="Eder C.M."/>
            <person name="Forkmann G."/>
        </authorList>
    </citation>
    <scope>NUCLEOTIDE SEQUENCE</scope>
</reference>
<evidence type="ECO:0000256" key="8">
    <source>
        <dbReference type="ARBA" id="ARBA00022857"/>
    </source>
</evidence>
<keyword evidence="8" id="KW-0521">NADP</keyword>
<proteinExistence type="evidence at transcript level"/>
<evidence type="ECO:0000256" key="14">
    <source>
        <dbReference type="PIRSR" id="PIRSR602401-1"/>
    </source>
</evidence>
<keyword evidence="9 16" id="KW-1133">Transmembrane helix</keyword>
<evidence type="ECO:0000256" key="7">
    <source>
        <dbReference type="ARBA" id="ARBA00022723"/>
    </source>
</evidence>
<dbReference type="PANTHER" id="PTHR47944:SF18">
    <property type="entry name" value="FLAVONOID 3'-MONOOXYGENASE"/>
    <property type="match status" value="1"/>
</dbReference>
<evidence type="ECO:0000256" key="1">
    <source>
        <dbReference type="ARBA" id="ARBA00001971"/>
    </source>
</evidence>
<keyword evidence="10 15" id="KW-0560">Oxidoreductase</keyword>
<dbReference type="GO" id="GO:0005506">
    <property type="term" value="F:iron ion binding"/>
    <property type="evidence" value="ECO:0007669"/>
    <property type="project" value="InterPro"/>
</dbReference>
<dbReference type="AlphaFoldDB" id="Q9FPM9"/>
<dbReference type="GO" id="GO:0016020">
    <property type="term" value="C:membrane"/>
    <property type="evidence" value="ECO:0007669"/>
    <property type="project" value="UniProtKB-SubCell"/>
</dbReference>
<evidence type="ECO:0000256" key="13">
    <source>
        <dbReference type="ARBA" id="ARBA00023136"/>
    </source>
</evidence>
<dbReference type="BRENDA" id="1.14.14.82">
    <property type="organism ID" value="4583"/>
</dbReference>
<evidence type="ECO:0000256" key="16">
    <source>
        <dbReference type="SAM" id="Phobius"/>
    </source>
</evidence>
<dbReference type="Pfam" id="PF00067">
    <property type="entry name" value="p450"/>
    <property type="match status" value="1"/>
</dbReference>